<protein>
    <submittedName>
        <fullName evidence="1">Uncharacterized protein</fullName>
    </submittedName>
</protein>
<proteinExistence type="predicted"/>
<dbReference type="EMBL" id="CP026520">
    <property type="protein sequence ID" value="QAV20928.1"/>
    <property type="molecule type" value="Genomic_DNA"/>
</dbReference>
<reference evidence="1 2" key="1">
    <citation type="submission" date="2018-01" db="EMBL/GenBank/DDBJ databases">
        <title>The whole genome sequencing and assembly of Paenibacillus chitinolyticus KCCM 41400 strain.</title>
        <authorList>
            <person name="Kim J.-Y."/>
            <person name="Park M.-K."/>
            <person name="Lee Y.-J."/>
            <person name="Yi H."/>
            <person name="Bahn Y.-S."/>
            <person name="Kim J.F."/>
            <person name="Lee D.-W."/>
        </authorList>
    </citation>
    <scope>NUCLEOTIDE SEQUENCE [LARGE SCALE GENOMIC DNA]</scope>
    <source>
        <strain evidence="1 2">KCCM 41400</strain>
    </source>
</reference>
<name>A0A410X2S3_9BACL</name>
<dbReference type="KEGG" id="pchi:PC41400_25865"/>
<dbReference type="AlphaFoldDB" id="A0A410X2S3"/>
<organism evidence="1 2">
    <name type="scientific">Paenibacillus chitinolyticus</name>
    <dbReference type="NCBI Taxonomy" id="79263"/>
    <lineage>
        <taxon>Bacteria</taxon>
        <taxon>Bacillati</taxon>
        <taxon>Bacillota</taxon>
        <taxon>Bacilli</taxon>
        <taxon>Bacillales</taxon>
        <taxon>Paenibacillaceae</taxon>
        <taxon>Paenibacillus</taxon>
    </lineage>
</organism>
<evidence type="ECO:0000313" key="1">
    <source>
        <dbReference type="EMBL" id="QAV20928.1"/>
    </source>
</evidence>
<sequence length="71" mass="8248">MLILRFFINRHLRELSKKRAFEKAQDNLKAGYAPEAMNDTAVLNHRNAERQANTICARKKCSNRFNLKTLG</sequence>
<accession>A0A410X2S3</accession>
<dbReference type="Proteomes" id="UP000288943">
    <property type="component" value="Chromosome"/>
</dbReference>
<gene>
    <name evidence="1" type="ORF">PC41400_25865</name>
</gene>
<evidence type="ECO:0000313" key="2">
    <source>
        <dbReference type="Proteomes" id="UP000288943"/>
    </source>
</evidence>